<keyword evidence="3" id="KW-1185">Reference proteome</keyword>
<dbReference type="OrthoDB" id="5377144at2759"/>
<evidence type="ECO:0000313" key="3">
    <source>
        <dbReference type="Proteomes" id="UP000887116"/>
    </source>
</evidence>
<accession>A0A8X6GG39</accession>
<evidence type="ECO:0000313" key="2">
    <source>
        <dbReference type="EMBL" id="GFQ81733.1"/>
    </source>
</evidence>
<dbReference type="AlphaFoldDB" id="A0A8X6GG39"/>
<dbReference type="EMBL" id="BMAO01002571">
    <property type="protein sequence ID" value="GFQ81733.1"/>
    <property type="molecule type" value="Genomic_DNA"/>
</dbReference>
<comment type="caution">
    <text evidence="2">The sequence shown here is derived from an EMBL/GenBank/DDBJ whole genome shotgun (WGS) entry which is preliminary data.</text>
</comment>
<gene>
    <name evidence="2" type="ORF">TNCT_256091</name>
</gene>
<organism evidence="2 3">
    <name type="scientific">Trichonephila clavata</name>
    <name type="common">Joro spider</name>
    <name type="synonym">Nephila clavata</name>
    <dbReference type="NCBI Taxonomy" id="2740835"/>
    <lineage>
        <taxon>Eukaryota</taxon>
        <taxon>Metazoa</taxon>
        <taxon>Ecdysozoa</taxon>
        <taxon>Arthropoda</taxon>
        <taxon>Chelicerata</taxon>
        <taxon>Arachnida</taxon>
        <taxon>Araneae</taxon>
        <taxon>Araneomorphae</taxon>
        <taxon>Entelegynae</taxon>
        <taxon>Araneoidea</taxon>
        <taxon>Nephilidae</taxon>
        <taxon>Trichonephila</taxon>
    </lineage>
</organism>
<feature type="coiled-coil region" evidence="1">
    <location>
        <begin position="52"/>
        <end position="86"/>
    </location>
</feature>
<proteinExistence type="predicted"/>
<dbReference type="Proteomes" id="UP000887116">
    <property type="component" value="Unassembled WGS sequence"/>
</dbReference>
<name>A0A8X6GG39_TRICU</name>
<evidence type="ECO:0000256" key="1">
    <source>
        <dbReference type="SAM" id="Coils"/>
    </source>
</evidence>
<reference evidence="2" key="1">
    <citation type="submission" date="2020-07" db="EMBL/GenBank/DDBJ databases">
        <title>Multicomponent nature underlies the extraordinary mechanical properties of spider dragline silk.</title>
        <authorList>
            <person name="Kono N."/>
            <person name="Nakamura H."/>
            <person name="Mori M."/>
            <person name="Yoshida Y."/>
            <person name="Ohtoshi R."/>
            <person name="Malay A.D."/>
            <person name="Moran D.A.P."/>
            <person name="Tomita M."/>
            <person name="Numata K."/>
            <person name="Arakawa K."/>
        </authorList>
    </citation>
    <scope>NUCLEOTIDE SEQUENCE</scope>
</reference>
<sequence>MKPKSKKALQKGSWNNKEYAVIQNYRKLQGNKGGKSLLPKQNHFKGNNRSFLQKAMVTYQEKKAIIEEAKRKREEERNRIKELHEKVWSPFNSFFWKVHVTSYL</sequence>
<protein>
    <submittedName>
        <fullName evidence="2">Uncharacterized protein</fullName>
    </submittedName>
</protein>
<keyword evidence="1" id="KW-0175">Coiled coil</keyword>